<dbReference type="PANTHER" id="PTHR33908:SF3">
    <property type="entry name" value="UNDECAPRENYL PHOSPHATE-ALPHA-4-AMINO-4-DEOXY-L-ARABINOSE ARABINOSYL TRANSFERASE"/>
    <property type="match status" value="1"/>
</dbReference>
<feature type="transmembrane region" description="Helical" evidence="8">
    <location>
        <begin position="172"/>
        <end position="192"/>
    </location>
</feature>
<dbReference type="eggNOG" id="COG1807">
    <property type="taxonomic scope" value="Bacteria"/>
</dbReference>
<accession>A0A064CMZ2</accession>
<keyword evidence="7 8" id="KW-0472">Membrane</keyword>
<dbReference type="GO" id="GO:0016763">
    <property type="term" value="F:pentosyltransferase activity"/>
    <property type="evidence" value="ECO:0007669"/>
    <property type="project" value="TreeGrafter"/>
</dbReference>
<evidence type="ECO:0000256" key="5">
    <source>
        <dbReference type="ARBA" id="ARBA00022692"/>
    </source>
</evidence>
<evidence type="ECO:0000313" key="9">
    <source>
        <dbReference type="EMBL" id="KDF01920.1"/>
    </source>
</evidence>
<dbReference type="PANTHER" id="PTHR33908">
    <property type="entry name" value="MANNOSYLTRANSFERASE YKCB-RELATED"/>
    <property type="match status" value="1"/>
</dbReference>
<gene>
    <name evidence="9" type="ORF">Y900_024060</name>
</gene>
<evidence type="ECO:0000256" key="8">
    <source>
        <dbReference type="SAM" id="Phobius"/>
    </source>
</evidence>
<dbReference type="Proteomes" id="UP000022835">
    <property type="component" value="Unassembled WGS sequence"/>
</dbReference>
<dbReference type="InterPro" id="IPR050297">
    <property type="entry name" value="LipidA_mod_glycosyltrf_83"/>
</dbReference>
<organism evidence="9 10">
    <name type="scientific">Mycolicibacterium aromaticivorans JS19b1 = JCM 16368</name>
    <dbReference type="NCBI Taxonomy" id="1440774"/>
    <lineage>
        <taxon>Bacteria</taxon>
        <taxon>Bacillati</taxon>
        <taxon>Actinomycetota</taxon>
        <taxon>Actinomycetes</taxon>
        <taxon>Mycobacteriales</taxon>
        <taxon>Mycobacteriaceae</taxon>
        <taxon>Mycolicibacterium</taxon>
    </lineage>
</organism>
<dbReference type="GO" id="GO:0010041">
    <property type="term" value="P:response to iron(III) ion"/>
    <property type="evidence" value="ECO:0007669"/>
    <property type="project" value="TreeGrafter"/>
</dbReference>
<dbReference type="RefSeq" id="WP_036344759.1">
    <property type="nucleotide sequence ID" value="NZ_JALN02000001.1"/>
</dbReference>
<feature type="transmembrane region" description="Helical" evidence="8">
    <location>
        <begin position="94"/>
        <end position="115"/>
    </location>
</feature>
<keyword evidence="6 8" id="KW-1133">Transmembrane helix</keyword>
<evidence type="ECO:0000256" key="3">
    <source>
        <dbReference type="ARBA" id="ARBA00022676"/>
    </source>
</evidence>
<evidence type="ECO:0000256" key="2">
    <source>
        <dbReference type="ARBA" id="ARBA00022475"/>
    </source>
</evidence>
<dbReference type="OrthoDB" id="5318634at2"/>
<keyword evidence="5 8" id="KW-0812">Transmembrane</keyword>
<feature type="transmembrane region" description="Helical" evidence="8">
    <location>
        <begin position="317"/>
        <end position="339"/>
    </location>
</feature>
<proteinExistence type="predicted"/>
<comment type="caution">
    <text evidence="9">The sequence shown here is derived from an EMBL/GenBank/DDBJ whole genome shotgun (WGS) entry which is preliminary data.</text>
</comment>
<feature type="transmembrane region" description="Helical" evidence="8">
    <location>
        <begin position="147"/>
        <end position="165"/>
    </location>
</feature>
<feature type="transmembrane region" description="Helical" evidence="8">
    <location>
        <begin position="26"/>
        <end position="46"/>
    </location>
</feature>
<keyword evidence="3" id="KW-0328">Glycosyltransferase</keyword>
<reference evidence="9" key="1">
    <citation type="submission" date="2014-05" db="EMBL/GenBank/DDBJ databases">
        <title>Genome sequence of Mycobacterium aromaticivorans strain JS19b1T (= DSM 45407T).</title>
        <authorList>
            <person name="Kwak Y."/>
            <person name="Park G.-S."/>
            <person name="Li Q.X."/>
            <person name="Lee S.-E."/>
            <person name="Shin J.-H."/>
        </authorList>
    </citation>
    <scope>NUCLEOTIDE SEQUENCE [LARGE SCALE GENOMIC DNA]</scope>
    <source>
        <strain evidence="9">JS19b1</strain>
    </source>
</reference>
<dbReference type="GO" id="GO:0009103">
    <property type="term" value="P:lipopolysaccharide biosynthetic process"/>
    <property type="evidence" value="ECO:0007669"/>
    <property type="project" value="UniProtKB-ARBA"/>
</dbReference>
<protein>
    <submittedName>
        <fullName evidence="9">Membrane protein</fullName>
    </submittedName>
</protein>
<dbReference type="EMBL" id="JALN02000001">
    <property type="protein sequence ID" value="KDF01920.1"/>
    <property type="molecule type" value="Genomic_DNA"/>
</dbReference>
<evidence type="ECO:0000313" key="10">
    <source>
        <dbReference type="Proteomes" id="UP000022835"/>
    </source>
</evidence>
<dbReference type="STRING" id="1440774.Y900_024060"/>
<keyword evidence="2" id="KW-1003">Cell membrane</keyword>
<evidence type="ECO:0000256" key="4">
    <source>
        <dbReference type="ARBA" id="ARBA00022679"/>
    </source>
</evidence>
<feature type="transmembrane region" description="Helical" evidence="8">
    <location>
        <begin position="212"/>
        <end position="231"/>
    </location>
</feature>
<feature type="transmembrane region" description="Helical" evidence="8">
    <location>
        <begin position="346"/>
        <end position="364"/>
    </location>
</feature>
<evidence type="ECO:0000256" key="6">
    <source>
        <dbReference type="ARBA" id="ARBA00022989"/>
    </source>
</evidence>
<feature type="transmembrane region" description="Helical" evidence="8">
    <location>
        <begin position="290"/>
        <end position="311"/>
    </location>
</feature>
<keyword evidence="10" id="KW-1185">Reference proteome</keyword>
<evidence type="ECO:0000256" key="7">
    <source>
        <dbReference type="ARBA" id="ARBA00023136"/>
    </source>
</evidence>
<comment type="subcellular location">
    <subcellularLocation>
        <location evidence="1">Cell membrane</location>
        <topology evidence="1">Multi-pass membrane protein</topology>
    </subcellularLocation>
</comment>
<feature type="transmembrane region" description="Helical" evidence="8">
    <location>
        <begin position="67"/>
        <end position="88"/>
    </location>
</feature>
<dbReference type="AlphaFoldDB" id="A0A064CMZ2"/>
<evidence type="ECO:0000256" key="1">
    <source>
        <dbReference type="ARBA" id="ARBA00004651"/>
    </source>
</evidence>
<keyword evidence="4" id="KW-0808">Transferase</keyword>
<name>A0A064CMZ2_9MYCO</name>
<sequence>MSITLRTERVLGDEQRRAPPARPLDAAWVAVFAAALSAAGAARPSLWFDEAATISASTRPLPDLWRMLGNIDAVHGLYYLLMHGWFAVFPATEFWSRLSSSVAVGLAAAGVVVLGRLLSTRTVAVTAGVVFAMLPRVTWAGMEARSYALTVVAAVWLTVLCVLALRRDRPRWWLGYAVLAIGATLLNVFAILLLPAHAVMVTTMAESRRARWGWVLAAAAAGAATCPFLFFSQGQLFQVGWISPLSARTVGMILVDQYFDGSRAVAVLCGLLGLAGLISWRRAGWRPRRLVVVALAWILLPTMAVLGYSMLRNPVYYPRYLSFTTPAMALILGLCIVTIGRSSRAWITALLVVFAIAATPNYLAQRGPYAKEGMDYSQVADVITRHAAPGDCLVMDNSTAWKPGPIRPLIAARPAAFAKLRDYGRGPTGIQRNMLWDAHIAVWAWADKMPYCPAIWTVSEHDTSLPRHEQGTALHAGPRLGRAMAYQVPYRFGFRIVERWQFNFAQVTKSLR</sequence>
<dbReference type="GO" id="GO:0005886">
    <property type="term" value="C:plasma membrane"/>
    <property type="evidence" value="ECO:0007669"/>
    <property type="project" value="UniProtKB-SubCell"/>
</dbReference>